<comment type="caution">
    <text evidence="2">The sequence shown here is derived from an EMBL/GenBank/DDBJ whole genome shotgun (WGS) entry which is preliminary data.</text>
</comment>
<evidence type="ECO:0000313" key="3">
    <source>
        <dbReference type="Proteomes" id="UP000023561"/>
    </source>
</evidence>
<sequence length="95" mass="10804">MLKIMKPLITFSIIAVHLIIMYFWIFDWEKLITPIGLAGWGGSIIAGFMAYAFYAAKERKKYIQLQRHILIGSTVITVCLAVLALIIEWITSSMP</sequence>
<keyword evidence="1" id="KW-0472">Membrane</keyword>
<dbReference type="OrthoDB" id="2973202at2"/>
<organism evidence="2 3">
    <name type="scientific">Parageobacillus caldoxylosilyticus NBRC 107762</name>
    <dbReference type="NCBI Taxonomy" id="1220594"/>
    <lineage>
        <taxon>Bacteria</taxon>
        <taxon>Bacillati</taxon>
        <taxon>Bacillota</taxon>
        <taxon>Bacilli</taxon>
        <taxon>Bacillales</taxon>
        <taxon>Anoxybacillaceae</taxon>
        <taxon>Saccharococcus</taxon>
    </lineage>
</organism>
<reference evidence="2 3" key="1">
    <citation type="submission" date="2014-04" db="EMBL/GenBank/DDBJ databases">
        <title>Whole genome shotgun sequence of Geobacillus caldoxylosilyticus NBRC 107762.</title>
        <authorList>
            <person name="Hosoyama A."/>
            <person name="Hosoyama Y."/>
            <person name="Katano-Makiyama Y."/>
            <person name="Tsuchikane K."/>
            <person name="Ohji S."/>
            <person name="Ichikawa N."/>
            <person name="Yamazoe A."/>
            <person name="Fujita N."/>
        </authorList>
    </citation>
    <scope>NUCLEOTIDE SEQUENCE [LARGE SCALE GENOMIC DNA]</scope>
    <source>
        <strain evidence="2 3">NBRC 107762</strain>
    </source>
</reference>
<keyword evidence="3" id="KW-1185">Reference proteome</keyword>
<name>A0A023DIV9_9BACL</name>
<keyword evidence="1" id="KW-1133">Transmembrane helix</keyword>
<protein>
    <submittedName>
        <fullName evidence="2">Uncharacterized protein</fullName>
    </submittedName>
</protein>
<evidence type="ECO:0000313" key="2">
    <source>
        <dbReference type="EMBL" id="GAJ41192.1"/>
    </source>
</evidence>
<feature type="transmembrane region" description="Helical" evidence="1">
    <location>
        <begin position="7"/>
        <end position="25"/>
    </location>
</feature>
<dbReference type="GeneID" id="301191158"/>
<gene>
    <name evidence="2" type="ORF">GCA01S_060_00080</name>
</gene>
<dbReference type="AlphaFoldDB" id="A0A023DIV9"/>
<proteinExistence type="predicted"/>
<feature type="transmembrane region" description="Helical" evidence="1">
    <location>
        <begin position="68"/>
        <end position="90"/>
    </location>
</feature>
<accession>A0A023DIV9</accession>
<dbReference type="Proteomes" id="UP000023561">
    <property type="component" value="Unassembled WGS sequence"/>
</dbReference>
<evidence type="ECO:0000256" key="1">
    <source>
        <dbReference type="SAM" id="Phobius"/>
    </source>
</evidence>
<dbReference type="EMBL" id="BAWO01000060">
    <property type="protein sequence ID" value="GAJ41192.1"/>
    <property type="molecule type" value="Genomic_DNA"/>
</dbReference>
<dbReference type="RefSeq" id="WP_017437201.1">
    <property type="nucleotide sequence ID" value="NZ_BAWO01000060.1"/>
</dbReference>
<feature type="transmembrane region" description="Helical" evidence="1">
    <location>
        <begin position="31"/>
        <end position="56"/>
    </location>
</feature>
<keyword evidence="1" id="KW-0812">Transmembrane</keyword>